<keyword evidence="3" id="KW-1185">Reference proteome</keyword>
<reference evidence="2 3" key="1">
    <citation type="submission" date="2023-03" db="EMBL/GenBank/DDBJ databases">
        <title>Genome insight into feeding habits of ladybird beetles.</title>
        <authorList>
            <person name="Li H.-S."/>
            <person name="Huang Y.-H."/>
            <person name="Pang H."/>
        </authorList>
    </citation>
    <scope>NUCLEOTIDE SEQUENCE [LARGE SCALE GENOMIC DNA]</scope>
    <source>
        <strain evidence="2">SYSU_2023b</strain>
        <tissue evidence="2">Whole body</tissue>
    </source>
</reference>
<sequence>MCSSYSLEGDKYTQCKECGYFTASEKKCFPLLQRKIFLYCPECRKEAGNIELLMKRNRKLKQEINTLKENHETTQQKSCNESVVEISVVEDMNIYVKSLEEKLINLQGDINRSENSKIENEVKLEQKSSANKKLLKKNDQLKKLQRKQK</sequence>
<proteinExistence type="predicted"/>
<dbReference type="EMBL" id="JARQZJ010000041">
    <property type="protein sequence ID" value="KAK9877294.1"/>
    <property type="molecule type" value="Genomic_DNA"/>
</dbReference>
<evidence type="ECO:0000313" key="2">
    <source>
        <dbReference type="EMBL" id="KAK9877294.1"/>
    </source>
</evidence>
<comment type="caution">
    <text evidence="2">The sequence shown here is derived from an EMBL/GenBank/DDBJ whole genome shotgun (WGS) entry which is preliminary data.</text>
</comment>
<keyword evidence="1" id="KW-0175">Coiled coil</keyword>
<gene>
    <name evidence="2" type="ORF">WA026_017686</name>
</gene>
<evidence type="ECO:0000256" key="1">
    <source>
        <dbReference type="SAM" id="Coils"/>
    </source>
</evidence>
<name>A0AAW1U2Z6_9CUCU</name>
<dbReference type="AlphaFoldDB" id="A0AAW1U2Z6"/>
<feature type="coiled-coil region" evidence="1">
    <location>
        <begin position="43"/>
        <end position="147"/>
    </location>
</feature>
<accession>A0AAW1U2Z6</accession>
<dbReference type="Proteomes" id="UP001431783">
    <property type="component" value="Unassembled WGS sequence"/>
</dbReference>
<evidence type="ECO:0000313" key="3">
    <source>
        <dbReference type="Proteomes" id="UP001431783"/>
    </source>
</evidence>
<organism evidence="2 3">
    <name type="scientific">Henosepilachna vigintioctopunctata</name>
    <dbReference type="NCBI Taxonomy" id="420089"/>
    <lineage>
        <taxon>Eukaryota</taxon>
        <taxon>Metazoa</taxon>
        <taxon>Ecdysozoa</taxon>
        <taxon>Arthropoda</taxon>
        <taxon>Hexapoda</taxon>
        <taxon>Insecta</taxon>
        <taxon>Pterygota</taxon>
        <taxon>Neoptera</taxon>
        <taxon>Endopterygota</taxon>
        <taxon>Coleoptera</taxon>
        <taxon>Polyphaga</taxon>
        <taxon>Cucujiformia</taxon>
        <taxon>Coccinelloidea</taxon>
        <taxon>Coccinellidae</taxon>
        <taxon>Epilachninae</taxon>
        <taxon>Epilachnini</taxon>
        <taxon>Henosepilachna</taxon>
    </lineage>
</organism>
<protein>
    <submittedName>
        <fullName evidence="2">Uncharacterized protein</fullName>
    </submittedName>
</protein>